<evidence type="ECO:0000313" key="2">
    <source>
        <dbReference type="Proteomes" id="UP001596175"/>
    </source>
</evidence>
<protein>
    <submittedName>
        <fullName evidence="1">Uncharacterized protein</fullName>
    </submittedName>
</protein>
<accession>A0ABV9ZFH8</accession>
<dbReference type="Proteomes" id="UP001596175">
    <property type="component" value="Unassembled WGS sequence"/>
</dbReference>
<proteinExistence type="predicted"/>
<dbReference type="RefSeq" id="WP_378022475.1">
    <property type="nucleotide sequence ID" value="NZ_JBHSKG010000010.1"/>
</dbReference>
<organism evidence="1 2">
    <name type="scientific">Actinomycetospora rhizophila</name>
    <dbReference type="NCBI Taxonomy" id="1416876"/>
    <lineage>
        <taxon>Bacteria</taxon>
        <taxon>Bacillati</taxon>
        <taxon>Actinomycetota</taxon>
        <taxon>Actinomycetes</taxon>
        <taxon>Pseudonocardiales</taxon>
        <taxon>Pseudonocardiaceae</taxon>
        <taxon>Actinomycetospora</taxon>
    </lineage>
</organism>
<gene>
    <name evidence="1" type="ORF">ACFPK1_18835</name>
</gene>
<evidence type="ECO:0000313" key="1">
    <source>
        <dbReference type="EMBL" id="MFC5140303.1"/>
    </source>
</evidence>
<name>A0ABV9ZFH8_9PSEU</name>
<dbReference type="EMBL" id="JBHSKG010000010">
    <property type="protein sequence ID" value="MFC5140303.1"/>
    <property type="molecule type" value="Genomic_DNA"/>
</dbReference>
<reference evidence="2" key="1">
    <citation type="journal article" date="2019" name="Int. J. Syst. Evol. Microbiol.">
        <title>The Global Catalogue of Microorganisms (GCM) 10K type strain sequencing project: providing services to taxonomists for standard genome sequencing and annotation.</title>
        <authorList>
            <consortium name="The Broad Institute Genomics Platform"/>
            <consortium name="The Broad Institute Genome Sequencing Center for Infectious Disease"/>
            <person name="Wu L."/>
            <person name="Ma J."/>
        </authorList>
    </citation>
    <scope>NUCLEOTIDE SEQUENCE [LARGE SCALE GENOMIC DNA]</scope>
    <source>
        <strain evidence="2">XZYJ18</strain>
    </source>
</reference>
<comment type="caution">
    <text evidence="1">The sequence shown here is derived from an EMBL/GenBank/DDBJ whole genome shotgun (WGS) entry which is preliminary data.</text>
</comment>
<sequence>MTALWRATSIDAPYFGRGSFWTPSRARAEWYTTTPGFGGPKLYRTEVPDSASILDLRRDPWRVLDEQFGLDRHDYDAAPDHELLADLVPLLAASGAAWAPFCIGTDEEWIRLADDAMVVAAET</sequence>
<keyword evidence="2" id="KW-1185">Reference proteome</keyword>